<dbReference type="GO" id="GO:0006310">
    <property type="term" value="P:DNA recombination"/>
    <property type="evidence" value="ECO:0007669"/>
    <property type="project" value="UniProtKB-KW"/>
</dbReference>
<evidence type="ECO:0000313" key="10">
    <source>
        <dbReference type="EMBL" id="KAF3340885.1"/>
    </source>
</evidence>
<dbReference type="SUPFAM" id="SSF52540">
    <property type="entry name" value="P-loop containing nucleoside triphosphate hydrolases"/>
    <property type="match status" value="1"/>
</dbReference>
<keyword evidence="11" id="KW-1185">Reference proteome</keyword>
<comment type="caution">
    <text evidence="10">The sequence shown here is derived from an EMBL/GenBank/DDBJ whole genome shotgun (WGS) entry which is preliminary data.</text>
</comment>
<dbReference type="InterPro" id="IPR020587">
    <property type="entry name" value="RecA_monomer-monomer_interface"/>
</dbReference>
<comment type="similarity">
    <text evidence="1 6">Belongs to the RecA family.</text>
</comment>
<feature type="domain" description="RecA family profile 1" evidence="8">
    <location>
        <begin position="178"/>
        <end position="337"/>
    </location>
</feature>
<proteinExistence type="inferred from homology"/>
<dbReference type="GO" id="GO:0003697">
    <property type="term" value="F:single-stranded DNA binding"/>
    <property type="evidence" value="ECO:0007669"/>
    <property type="project" value="InterPro"/>
</dbReference>
<evidence type="ECO:0000256" key="2">
    <source>
        <dbReference type="ARBA" id="ARBA00022741"/>
    </source>
</evidence>
<dbReference type="GO" id="GO:0140664">
    <property type="term" value="F:ATP-dependent DNA damage sensor activity"/>
    <property type="evidence" value="ECO:0007669"/>
    <property type="project" value="InterPro"/>
</dbReference>
<evidence type="ECO:0000256" key="3">
    <source>
        <dbReference type="ARBA" id="ARBA00022840"/>
    </source>
</evidence>
<gene>
    <name evidence="10" type="ORF">FCM35_KLT09729</name>
</gene>
<dbReference type="PROSITE" id="PS50163">
    <property type="entry name" value="RECA_3"/>
    <property type="match status" value="1"/>
</dbReference>
<dbReference type="InterPro" id="IPR049428">
    <property type="entry name" value="RecA-like_N"/>
</dbReference>
<dbReference type="InterPro" id="IPR020584">
    <property type="entry name" value="DNA_recomb/repair_RecA_CS"/>
</dbReference>
<dbReference type="Pfam" id="PF00154">
    <property type="entry name" value="RecA_N"/>
    <property type="match status" value="1"/>
</dbReference>
<keyword evidence="5 7" id="KW-0233">DNA recombination</keyword>
<evidence type="ECO:0000256" key="5">
    <source>
        <dbReference type="ARBA" id="ARBA00023172"/>
    </source>
</evidence>
<evidence type="ECO:0000256" key="6">
    <source>
        <dbReference type="RuleBase" id="RU003422"/>
    </source>
</evidence>
<dbReference type="PROSITE" id="PS00321">
    <property type="entry name" value="RECA_1"/>
    <property type="match status" value="1"/>
</dbReference>
<keyword evidence="7" id="KW-0227">DNA damage</keyword>
<sequence>MYEERAHTPRGFELDKLRSATNDFNRTLKIGEYGYKRYIKPLDEQGDRIVVALKQFNRRGLQCNEKEMRALIRALRLSSSLLRPPFNAAAGERLLSSPPPLGCLSGEEIAKPVSPFWSRIQFLSSTADAHLEYEKDHLLDDDEATKKDSSLNFALSQLACDFDRESNLTLNRFFCTRYTSVISTGSLKLDQALGIGGLPKGRMVEIFGKEACGKTTLALHIIREAQKSGGCCAYIDAENAFNPYFAEDIGVDTEKLLITHPVCAESSLSIVNTLINTESVDVIVVDSVAALVPQAEICGTLDMNLEETQSLLMTKALRKIQCSLGRSQCIVIFVNQVRKKPKSHLSAEEVTCGGNALKFYAAVRLRISRRGLIQTNDKVTGINITVQVIKNKLSPAMKKAELEIGFGTGIRREADLLEMASAHGVIMREENGNGSYWINGEHFKDKYEAESYLARNSDICDELMCTLRRQLFEKAT</sequence>
<evidence type="ECO:0000259" key="9">
    <source>
        <dbReference type="PROSITE" id="PS50163"/>
    </source>
</evidence>
<dbReference type="PROSITE" id="PS50162">
    <property type="entry name" value="RECA_2"/>
    <property type="match status" value="1"/>
</dbReference>
<dbReference type="InterPro" id="IPR027417">
    <property type="entry name" value="P-loop_NTPase"/>
</dbReference>
<dbReference type="Proteomes" id="UP000623129">
    <property type="component" value="Unassembled WGS sequence"/>
</dbReference>
<evidence type="ECO:0000313" key="11">
    <source>
        <dbReference type="Proteomes" id="UP000623129"/>
    </source>
</evidence>
<feature type="domain" description="RecA family profile 2" evidence="9">
    <location>
        <begin position="331"/>
        <end position="415"/>
    </location>
</feature>
<dbReference type="PRINTS" id="PR00142">
    <property type="entry name" value="RECA"/>
</dbReference>
<dbReference type="GO" id="GO:0005524">
    <property type="term" value="F:ATP binding"/>
    <property type="evidence" value="ECO:0007669"/>
    <property type="project" value="UniProtKB-KW"/>
</dbReference>
<dbReference type="InterPro" id="IPR003593">
    <property type="entry name" value="AAA+_ATPase"/>
</dbReference>
<evidence type="ECO:0000259" key="8">
    <source>
        <dbReference type="PROSITE" id="PS50162"/>
    </source>
</evidence>
<evidence type="ECO:0000256" key="7">
    <source>
        <dbReference type="RuleBase" id="RU004527"/>
    </source>
</evidence>
<dbReference type="Gene3D" id="3.40.50.300">
    <property type="entry name" value="P-loop containing nucleotide triphosphate hydrolases"/>
    <property type="match status" value="1"/>
</dbReference>
<dbReference type="SMART" id="SM00382">
    <property type="entry name" value="AAA"/>
    <property type="match status" value="1"/>
</dbReference>
<name>A0A833R9A0_9POAL</name>
<dbReference type="EMBL" id="SWLB01000002">
    <property type="protein sequence ID" value="KAF3340885.1"/>
    <property type="molecule type" value="Genomic_DNA"/>
</dbReference>
<reference evidence="10" key="1">
    <citation type="submission" date="2020-01" db="EMBL/GenBank/DDBJ databases">
        <title>Genome sequence of Kobresia littledalei, the first chromosome-level genome in the family Cyperaceae.</title>
        <authorList>
            <person name="Qu G."/>
        </authorList>
    </citation>
    <scope>NUCLEOTIDE SEQUENCE</scope>
    <source>
        <strain evidence="10">C.B.Clarke</strain>
        <tissue evidence="10">Leaf</tissue>
    </source>
</reference>
<keyword evidence="3 6" id="KW-0067">ATP-binding</keyword>
<accession>A0A833R9A0</accession>
<dbReference type="PANTHER" id="PTHR45900">
    <property type="entry name" value="RECA"/>
    <property type="match status" value="1"/>
</dbReference>
<dbReference type="CDD" id="cd00983">
    <property type="entry name" value="RecA"/>
    <property type="match status" value="1"/>
</dbReference>
<dbReference type="AlphaFoldDB" id="A0A833R9A0"/>
<dbReference type="OrthoDB" id="5957327at2759"/>
<dbReference type="GO" id="GO:0006281">
    <property type="term" value="P:DNA repair"/>
    <property type="evidence" value="ECO:0007669"/>
    <property type="project" value="InterPro"/>
</dbReference>
<dbReference type="InterPro" id="IPR013765">
    <property type="entry name" value="DNA_recomb/repair_RecA"/>
</dbReference>
<evidence type="ECO:0000256" key="4">
    <source>
        <dbReference type="ARBA" id="ARBA00023125"/>
    </source>
</evidence>
<dbReference type="PANTHER" id="PTHR45900:SF4">
    <property type="entry name" value="DNA REPAIR PROTEIN RECA HOMOLOG 2, MITOCHONDRIAL"/>
    <property type="match status" value="1"/>
</dbReference>
<protein>
    <submittedName>
        <fullName evidence="10">DNA repair protein recA 2</fullName>
    </submittedName>
</protein>
<organism evidence="10 11">
    <name type="scientific">Carex littledalei</name>
    <dbReference type="NCBI Taxonomy" id="544730"/>
    <lineage>
        <taxon>Eukaryota</taxon>
        <taxon>Viridiplantae</taxon>
        <taxon>Streptophyta</taxon>
        <taxon>Embryophyta</taxon>
        <taxon>Tracheophyta</taxon>
        <taxon>Spermatophyta</taxon>
        <taxon>Magnoliopsida</taxon>
        <taxon>Liliopsida</taxon>
        <taxon>Poales</taxon>
        <taxon>Cyperaceae</taxon>
        <taxon>Cyperoideae</taxon>
        <taxon>Cariceae</taxon>
        <taxon>Carex</taxon>
        <taxon>Carex subgen. Euthyceras</taxon>
    </lineage>
</organism>
<evidence type="ECO:0000256" key="1">
    <source>
        <dbReference type="ARBA" id="ARBA00009391"/>
    </source>
</evidence>
<dbReference type="InterPro" id="IPR020588">
    <property type="entry name" value="RecA_ATP-bd"/>
</dbReference>
<keyword evidence="4 7" id="KW-0238">DNA-binding</keyword>
<keyword evidence="2 6" id="KW-0547">Nucleotide-binding</keyword>